<dbReference type="Proteomes" id="UP000003022">
    <property type="component" value="Unassembled WGS sequence"/>
</dbReference>
<gene>
    <name evidence="2" type="ORF">SGM_1183</name>
</gene>
<protein>
    <submittedName>
        <fullName evidence="2">Uncharacterized protein</fullName>
    </submittedName>
</protein>
<reference evidence="2 3" key="1">
    <citation type="journal article" date="2011" name="J. Bacteriol.">
        <title>Draft genome sequence of the marine bacterium Streptomyces griseoaurantiacus M045, which produces novel manumycin-type antibiotics with a pABA core component.</title>
        <authorList>
            <person name="Li F."/>
            <person name="Jiang P."/>
            <person name="Zheng H."/>
            <person name="Wang S."/>
            <person name="Zhao G."/>
            <person name="Qin S."/>
            <person name="Liu Z."/>
        </authorList>
    </citation>
    <scope>NUCLEOTIDE SEQUENCE [LARGE SCALE GENOMIC DNA]</scope>
    <source>
        <strain evidence="2 3">M045</strain>
    </source>
</reference>
<feature type="region of interest" description="Disordered" evidence="1">
    <location>
        <begin position="1"/>
        <end position="69"/>
    </location>
</feature>
<evidence type="ECO:0000256" key="1">
    <source>
        <dbReference type="SAM" id="MobiDB-lite"/>
    </source>
</evidence>
<dbReference type="STRING" id="996637.SGM_1183"/>
<evidence type="ECO:0000313" key="3">
    <source>
        <dbReference type="Proteomes" id="UP000003022"/>
    </source>
</evidence>
<sequence length="69" mass="6953">MSPGYADTVDEQAGGSPSARAPAVTADAAVAAAQDATATARIPDSRERPEGAAVTGPHPLARRPALCRR</sequence>
<dbReference type="EMBL" id="AEYX01000021">
    <property type="protein sequence ID" value="EGG48606.1"/>
    <property type="molecule type" value="Genomic_DNA"/>
</dbReference>
<feature type="compositionally biased region" description="Low complexity" evidence="1">
    <location>
        <begin position="19"/>
        <end position="41"/>
    </location>
</feature>
<name>F3NDG9_9ACTN</name>
<accession>F3NDG9</accession>
<comment type="caution">
    <text evidence="2">The sequence shown here is derived from an EMBL/GenBank/DDBJ whole genome shotgun (WGS) entry which is preliminary data.</text>
</comment>
<evidence type="ECO:0000313" key="2">
    <source>
        <dbReference type="EMBL" id="EGG48606.1"/>
    </source>
</evidence>
<keyword evidence="3" id="KW-1185">Reference proteome</keyword>
<organism evidence="2 3">
    <name type="scientific">Streptomyces griseoaurantiacus M045</name>
    <dbReference type="NCBI Taxonomy" id="996637"/>
    <lineage>
        <taxon>Bacteria</taxon>
        <taxon>Bacillati</taxon>
        <taxon>Actinomycetota</taxon>
        <taxon>Actinomycetes</taxon>
        <taxon>Kitasatosporales</taxon>
        <taxon>Streptomycetaceae</taxon>
        <taxon>Streptomyces</taxon>
        <taxon>Streptomyces aurantiacus group</taxon>
    </lineage>
</organism>
<proteinExistence type="predicted"/>
<dbReference type="AlphaFoldDB" id="F3NDG9"/>